<dbReference type="NCBIfam" id="NF033817">
    <property type="entry name" value="Mplas_variab_LP"/>
    <property type="match status" value="1"/>
</dbReference>
<reference evidence="10 11" key="1">
    <citation type="submission" date="2018-06" db="EMBL/GenBank/DDBJ databases">
        <title>Genomic Encyclopedia of Archaeal and Bacterial Type Strains, Phase II (KMG-II): from individual species to whole genera.</title>
        <authorList>
            <person name="Goeker M."/>
        </authorList>
    </citation>
    <scope>NUCLEOTIDE SEQUENCE [LARGE SCALE GENOMIC DNA]</scope>
    <source>
        <strain evidence="10 11">ATCC 51348</strain>
    </source>
</reference>
<accession>A0A2W7G915</accession>
<comment type="subcellular location">
    <subcellularLocation>
        <location evidence="1">Cell membrane</location>
        <topology evidence="1">Lipid-anchor</topology>
    </subcellularLocation>
</comment>
<keyword evidence="2" id="KW-1003">Cell membrane</keyword>
<feature type="compositionally biased region" description="Basic and acidic residues" evidence="8">
    <location>
        <begin position="29"/>
        <end position="43"/>
    </location>
</feature>
<keyword evidence="11" id="KW-1185">Reference proteome</keyword>
<comment type="caution">
    <text evidence="10">The sequence shown here is derived from an EMBL/GenBank/DDBJ whole genome shotgun (WGS) entry which is preliminary data.</text>
</comment>
<proteinExistence type="predicted"/>
<evidence type="ECO:0000256" key="4">
    <source>
        <dbReference type="ARBA" id="ARBA00022737"/>
    </source>
</evidence>
<keyword evidence="5" id="KW-0472">Membrane</keyword>
<name>A0A2W7G915_9BACT</name>
<gene>
    <name evidence="10" type="ORF">BCF89_10161</name>
</gene>
<dbReference type="GO" id="GO:0005886">
    <property type="term" value="C:plasma membrane"/>
    <property type="evidence" value="ECO:0007669"/>
    <property type="project" value="UniProtKB-SubCell"/>
</dbReference>
<feature type="signal peptide" evidence="9">
    <location>
        <begin position="1"/>
        <end position="24"/>
    </location>
</feature>
<evidence type="ECO:0000256" key="7">
    <source>
        <dbReference type="ARBA" id="ARBA00023288"/>
    </source>
</evidence>
<keyword evidence="7" id="KW-0449">Lipoprotein</keyword>
<evidence type="ECO:0000256" key="1">
    <source>
        <dbReference type="ARBA" id="ARBA00004193"/>
    </source>
</evidence>
<dbReference type="Proteomes" id="UP000249646">
    <property type="component" value="Unassembled WGS sequence"/>
</dbReference>
<dbReference type="InterPro" id="IPR049890">
    <property type="entry name" value="VlpA-F-like_signal"/>
</dbReference>
<evidence type="ECO:0000256" key="5">
    <source>
        <dbReference type="ARBA" id="ARBA00023136"/>
    </source>
</evidence>
<evidence type="ECO:0000256" key="2">
    <source>
        <dbReference type="ARBA" id="ARBA00022475"/>
    </source>
</evidence>
<dbReference type="OrthoDB" id="398306at2"/>
<evidence type="ECO:0000256" key="6">
    <source>
        <dbReference type="ARBA" id="ARBA00023139"/>
    </source>
</evidence>
<dbReference type="RefSeq" id="WP_111517979.1">
    <property type="nucleotide sequence ID" value="NZ_QKUB01000001.1"/>
</dbReference>
<evidence type="ECO:0000256" key="3">
    <source>
        <dbReference type="ARBA" id="ARBA00022729"/>
    </source>
</evidence>
<sequence length="280" mass="32250">MKKLNKFLFALGSVASLASLPLIAAKCGGTKEESKPEANKNPKDPNPGNKDPNTKNKINLSSLESSVVDKIKKSIKNNNVEQAEILDILKEVKGLETLRFGDFKTLDFKDFKLTIEANTSSSLIEGKFEFSEEIKKEENAKLKTELNMFLKEKLVANVKVKRADLIDSLDFDNVKTKADLYDVKEEIKDFINDYYSVFREKLNVLSRNVDFNFKEVSEDELRLFIPEEWLLEIEKETKQEDKHKVFEQLLLNTQVIKEALQAQYQEQTKEVEKLFNTTLK</sequence>
<feature type="region of interest" description="Disordered" evidence="8">
    <location>
        <begin position="29"/>
        <end position="59"/>
    </location>
</feature>
<evidence type="ECO:0000256" key="8">
    <source>
        <dbReference type="SAM" id="MobiDB-lite"/>
    </source>
</evidence>
<dbReference type="AlphaFoldDB" id="A0A2W7G915"/>
<evidence type="ECO:0000256" key="9">
    <source>
        <dbReference type="SAM" id="SignalP"/>
    </source>
</evidence>
<dbReference type="EMBL" id="QKUB01000001">
    <property type="protein sequence ID" value="PZW01541.1"/>
    <property type="molecule type" value="Genomic_DNA"/>
</dbReference>
<evidence type="ECO:0000313" key="11">
    <source>
        <dbReference type="Proteomes" id="UP000249646"/>
    </source>
</evidence>
<keyword evidence="6" id="KW-0564">Palmitate</keyword>
<feature type="chain" id="PRO_5016122182" evidence="9">
    <location>
        <begin position="25"/>
        <end position="280"/>
    </location>
</feature>
<evidence type="ECO:0000313" key="10">
    <source>
        <dbReference type="EMBL" id="PZW01541.1"/>
    </source>
</evidence>
<feature type="compositionally biased region" description="Low complexity" evidence="8">
    <location>
        <begin position="46"/>
        <end position="57"/>
    </location>
</feature>
<keyword evidence="4" id="KW-0677">Repeat</keyword>
<organism evidence="10 11">
    <name type="scientific">Metamycoplasma auris</name>
    <dbReference type="NCBI Taxonomy" id="51363"/>
    <lineage>
        <taxon>Bacteria</taxon>
        <taxon>Bacillati</taxon>
        <taxon>Mycoplasmatota</taxon>
        <taxon>Mycoplasmoidales</taxon>
        <taxon>Metamycoplasmataceae</taxon>
        <taxon>Metamycoplasma</taxon>
    </lineage>
</organism>
<keyword evidence="3 9" id="KW-0732">Signal</keyword>
<protein>
    <submittedName>
        <fullName evidence="10">Uncharacterized protein</fullName>
    </submittedName>
</protein>